<dbReference type="Gene3D" id="3.20.20.370">
    <property type="entry name" value="Glycoside hydrolase/deacetylase"/>
    <property type="match status" value="1"/>
</dbReference>
<protein>
    <submittedName>
        <fullName evidence="4">Polysaccharide deacetylase</fullName>
    </submittedName>
</protein>
<keyword evidence="2" id="KW-0732">Signal</keyword>
<proteinExistence type="predicted"/>
<name>A0A1N7AZF2_9BACT</name>
<dbReference type="OrthoDB" id="9778320at2"/>
<dbReference type="PROSITE" id="PS51677">
    <property type="entry name" value="NODB"/>
    <property type="match status" value="1"/>
</dbReference>
<evidence type="ECO:0000259" key="3">
    <source>
        <dbReference type="PROSITE" id="PS51677"/>
    </source>
</evidence>
<reference evidence="5" key="1">
    <citation type="submission" date="2017-01" db="EMBL/GenBank/DDBJ databases">
        <authorList>
            <person name="Varghese N."/>
            <person name="Submissions S."/>
        </authorList>
    </citation>
    <scope>NUCLEOTIDE SEQUENCE [LARGE SCALE GENOMIC DNA]</scope>
    <source>
        <strain evidence="5">DM9</strain>
    </source>
</reference>
<dbReference type="InterPro" id="IPR011330">
    <property type="entry name" value="Glyco_hydro/deAcase_b/a-brl"/>
</dbReference>
<comment type="subcellular location">
    <subcellularLocation>
        <location evidence="1">Secreted</location>
    </subcellularLocation>
</comment>
<dbReference type="AlphaFoldDB" id="A0A1N7AZF2"/>
<dbReference type="InterPro" id="IPR051398">
    <property type="entry name" value="Polysacch_Deacetylase"/>
</dbReference>
<dbReference type="GO" id="GO:0005576">
    <property type="term" value="C:extracellular region"/>
    <property type="evidence" value="ECO:0007669"/>
    <property type="project" value="UniProtKB-SubCell"/>
</dbReference>
<organism evidence="4 5">
    <name type="scientific">Pontibacter lucknowensis</name>
    <dbReference type="NCBI Taxonomy" id="1077936"/>
    <lineage>
        <taxon>Bacteria</taxon>
        <taxon>Pseudomonadati</taxon>
        <taxon>Bacteroidota</taxon>
        <taxon>Cytophagia</taxon>
        <taxon>Cytophagales</taxon>
        <taxon>Hymenobacteraceae</taxon>
        <taxon>Pontibacter</taxon>
    </lineage>
</organism>
<gene>
    <name evidence="4" type="ORF">SAMN05421545_3693</name>
</gene>
<dbReference type="Pfam" id="PF01522">
    <property type="entry name" value="Polysacc_deac_1"/>
    <property type="match status" value="2"/>
</dbReference>
<dbReference type="GO" id="GO:0005975">
    <property type="term" value="P:carbohydrate metabolic process"/>
    <property type="evidence" value="ECO:0007669"/>
    <property type="project" value="InterPro"/>
</dbReference>
<evidence type="ECO:0000313" key="5">
    <source>
        <dbReference type="Proteomes" id="UP000185924"/>
    </source>
</evidence>
<dbReference type="RefSeq" id="WP_076423162.1">
    <property type="nucleotide sequence ID" value="NZ_FTNM01000006.1"/>
</dbReference>
<evidence type="ECO:0000256" key="1">
    <source>
        <dbReference type="ARBA" id="ARBA00004613"/>
    </source>
</evidence>
<dbReference type="PANTHER" id="PTHR34216">
    <property type="match status" value="1"/>
</dbReference>
<dbReference type="STRING" id="1077936.SAMN05421545_3693"/>
<evidence type="ECO:0000313" key="4">
    <source>
        <dbReference type="EMBL" id="SIR44388.1"/>
    </source>
</evidence>
<accession>A0A1N7AZF2</accession>
<dbReference type="SUPFAM" id="SSF88713">
    <property type="entry name" value="Glycoside hydrolase/deacetylase"/>
    <property type="match status" value="1"/>
</dbReference>
<evidence type="ECO:0000256" key="2">
    <source>
        <dbReference type="ARBA" id="ARBA00022729"/>
    </source>
</evidence>
<dbReference type="PANTHER" id="PTHR34216:SF3">
    <property type="entry name" value="POLY-BETA-1,6-N-ACETYL-D-GLUCOSAMINE N-DEACETYLASE"/>
    <property type="match status" value="1"/>
</dbReference>
<dbReference type="Proteomes" id="UP000185924">
    <property type="component" value="Unassembled WGS sequence"/>
</dbReference>
<dbReference type="InterPro" id="IPR002509">
    <property type="entry name" value="NODB_dom"/>
</dbReference>
<dbReference type="GO" id="GO:0016810">
    <property type="term" value="F:hydrolase activity, acting on carbon-nitrogen (but not peptide) bonds"/>
    <property type="evidence" value="ECO:0007669"/>
    <property type="project" value="InterPro"/>
</dbReference>
<keyword evidence="5" id="KW-1185">Reference proteome</keyword>
<sequence>MIRHFIQKYLEPKALVLMYHRIAAPETDIWDLAVSPANFEEQLQVLSRTGEVVPLHELAARAKEKRRRKHLIALSFDDGYIDNYETAKPLLEKYRLPATFFVTSCNLGTEREFWWDELENLILHAAHLPATFVMKVKGVLIKRDLKQEAELSYELQQQHMHWKACLTPPTTRRSELFLALWTAMRALADSEIQQLLQQVRDWTKSEAVNRPAYKSMSTGQLAELAKQQLFAIGAHTVTHPALGHHGFDFQKAEMAANRDLLQELTGNRISLMAYPYGHYNADTLQAAEAASFDAAFTTEGSTVNKRTHQYRIGRFQVNDMTGAAFAKTLQKWALT</sequence>
<feature type="domain" description="NodB homology" evidence="3">
    <location>
        <begin position="70"/>
        <end position="335"/>
    </location>
</feature>
<dbReference type="EMBL" id="FTNM01000006">
    <property type="protein sequence ID" value="SIR44388.1"/>
    <property type="molecule type" value="Genomic_DNA"/>
</dbReference>
<dbReference type="CDD" id="cd10918">
    <property type="entry name" value="CE4_NodB_like_5s_6s"/>
    <property type="match status" value="1"/>
</dbReference>